<feature type="region of interest" description="Disordered" evidence="3">
    <location>
        <begin position="213"/>
        <end position="247"/>
    </location>
</feature>
<gene>
    <name evidence="5" type="ORF">XAT740_LOCUS11429</name>
</gene>
<dbReference type="Proteomes" id="UP000663828">
    <property type="component" value="Unassembled WGS sequence"/>
</dbReference>
<dbReference type="EMBL" id="CAJNOR010000628">
    <property type="protein sequence ID" value="CAF0966372.1"/>
    <property type="molecule type" value="Genomic_DNA"/>
</dbReference>
<feature type="compositionally biased region" description="Acidic residues" evidence="3">
    <location>
        <begin position="222"/>
        <end position="240"/>
    </location>
</feature>
<dbReference type="GO" id="GO:0005634">
    <property type="term" value="C:nucleus"/>
    <property type="evidence" value="ECO:0007669"/>
    <property type="project" value="UniProtKB-SubCell"/>
</dbReference>
<comment type="caution">
    <text evidence="5">The sequence shown here is derived from an EMBL/GenBank/DDBJ whole genome shotgun (WGS) entry which is preliminary data.</text>
</comment>
<dbReference type="Gene3D" id="1.20.930.10">
    <property type="entry name" value="Conserved domain common to transcription factors TFIIS, elongin A, CRSP70"/>
    <property type="match status" value="1"/>
</dbReference>
<dbReference type="SMART" id="SM00509">
    <property type="entry name" value="TFS2N"/>
    <property type="match status" value="1"/>
</dbReference>
<organism evidence="5 6">
    <name type="scientific">Adineta ricciae</name>
    <name type="common">Rotifer</name>
    <dbReference type="NCBI Taxonomy" id="249248"/>
    <lineage>
        <taxon>Eukaryota</taxon>
        <taxon>Metazoa</taxon>
        <taxon>Spiralia</taxon>
        <taxon>Gnathifera</taxon>
        <taxon>Rotifera</taxon>
        <taxon>Eurotatoria</taxon>
        <taxon>Bdelloidea</taxon>
        <taxon>Adinetida</taxon>
        <taxon>Adinetidae</taxon>
        <taxon>Adineta</taxon>
    </lineage>
</organism>
<evidence type="ECO:0000259" key="4">
    <source>
        <dbReference type="SMART" id="SM00509"/>
    </source>
</evidence>
<accession>A0A814EDQ9</accession>
<dbReference type="InterPro" id="IPR035441">
    <property type="entry name" value="TFIIS/LEDGF_dom_sf"/>
</dbReference>
<reference evidence="5" key="1">
    <citation type="submission" date="2021-02" db="EMBL/GenBank/DDBJ databases">
        <authorList>
            <person name="Nowell W R."/>
        </authorList>
    </citation>
    <scope>NUCLEOTIDE SEQUENCE</scope>
</reference>
<feature type="domain" description="Transcription elongation factor TFIIS/CRSP70 N-terminal sub-type" evidence="4">
    <location>
        <begin position="10"/>
        <end position="85"/>
    </location>
</feature>
<evidence type="ECO:0000313" key="6">
    <source>
        <dbReference type="Proteomes" id="UP000663828"/>
    </source>
</evidence>
<comment type="subcellular location">
    <subcellularLocation>
        <location evidence="1">Nucleus</location>
    </subcellularLocation>
</comment>
<name>A0A814EDQ9_ADIRI</name>
<feature type="region of interest" description="Disordered" evidence="3">
    <location>
        <begin position="84"/>
        <end position="116"/>
    </location>
</feature>
<dbReference type="InterPro" id="IPR003617">
    <property type="entry name" value="TFIIS/CRSP70_N_sub"/>
</dbReference>
<protein>
    <recommendedName>
        <fullName evidence="4">Transcription elongation factor TFIIS/CRSP70 N-terminal sub-type domain-containing protein</fullName>
    </recommendedName>
</protein>
<proteinExistence type="predicted"/>
<keyword evidence="2" id="KW-0539">Nucleus</keyword>
<dbReference type="AlphaFoldDB" id="A0A814EDQ9"/>
<dbReference type="InterPro" id="IPR017923">
    <property type="entry name" value="TFIIS_N"/>
</dbReference>
<evidence type="ECO:0000256" key="2">
    <source>
        <dbReference type="ARBA" id="ARBA00023242"/>
    </source>
</evidence>
<evidence type="ECO:0000256" key="3">
    <source>
        <dbReference type="SAM" id="MobiDB-lite"/>
    </source>
</evidence>
<dbReference type="SUPFAM" id="SSF47676">
    <property type="entry name" value="Conserved domain common to transcription factors TFIIS, elongin A, CRSP70"/>
    <property type="match status" value="1"/>
</dbReference>
<dbReference type="Pfam" id="PF08711">
    <property type="entry name" value="Med26"/>
    <property type="match status" value="1"/>
</dbReference>
<evidence type="ECO:0000256" key="1">
    <source>
        <dbReference type="ARBA" id="ARBA00004123"/>
    </source>
</evidence>
<keyword evidence="6" id="KW-1185">Reference proteome</keyword>
<sequence length="265" mass="30275">MSNEPVILTVETVQKKLKKYTALKEPAKVKEYLRKLYHTSVTSTLIQETRIDSLLRRLASHKTANYSSSARRILKKWHHKRLLPPKSTINTNTTVNEKRLEESSESPTSDDTKKRKVLSLAQYLETKKHISPSTKSSSSSLTTTTTALLNDTRQHKLTDTQIEIINAQFKATTEKLTASVPDLAKIVDKTLIETEKRIDNRLDSIVKRTNVEQSKPKVNDLWAEEDEEDDDDDDDDDDVDVSVRSEILESKTVNSNDSFHIQKVR</sequence>
<evidence type="ECO:0000313" key="5">
    <source>
        <dbReference type="EMBL" id="CAF0966372.1"/>
    </source>
</evidence>